<dbReference type="Proteomes" id="UP000735302">
    <property type="component" value="Unassembled WGS sequence"/>
</dbReference>
<organism evidence="2 3">
    <name type="scientific">Plakobranchus ocellatus</name>
    <dbReference type="NCBI Taxonomy" id="259542"/>
    <lineage>
        <taxon>Eukaryota</taxon>
        <taxon>Metazoa</taxon>
        <taxon>Spiralia</taxon>
        <taxon>Lophotrochozoa</taxon>
        <taxon>Mollusca</taxon>
        <taxon>Gastropoda</taxon>
        <taxon>Heterobranchia</taxon>
        <taxon>Euthyneura</taxon>
        <taxon>Panpulmonata</taxon>
        <taxon>Sacoglossa</taxon>
        <taxon>Placobranchoidea</taxon>
        <taxon>Plakobranchidae</taxon>
        <taxon>Plakobranchus</taxon>
    </lineage>
</organism>
<protein>
    <submittedName>
        <fullName evidence="2">Short transient receptor potential channel 3</fullName>
    </submittedName>
</protein>
<sequence>MVIERERAAVAKTLGSCVYTNSPYSSPSRGLDYGAPDKRTSAMPSQGSLFTNFEDVQ</sequence>
<keyword evidence="2" id="KW-0675">Receptor</keyword>
<evidence type="ECO:0000256" key="1">
    <source>
        <dbReference type="SAM" id="MobiDB-lite"/>
    </source>
</evidence>
<feature type="region of interest" description="Disordered" evidence="1">
    <location>
        <begin position="24"/>
        <end position="57"/>
    </location>
</feature>
<name>A0AAV3ZF53_9GAST</name>
<evidence type="ECO:0000313" key="2">
    <source>
        <dbReference type="EMBL" id="GFN93958.1"/>
    </source>
</evidence>
<dbReference type="AlphaFoldDB" id="A0AAV3ZF53"/>
<reference evidence="2 3" key="1">
    <citation type="journal article" date="2021" name="Elife">
        <title>Chloroplast acquisition without the gene transfer in kleptoplastic sea slugs, Plakobranchus ocellatus.</title>
        <authorList>
            <person name="Maeda T."/>
            <person name="Takahashi S."/>
            <person name="Yoshida T."/>
            <person name="Shimamura S."/>
            <person name="Takaki Y."/>
            <person name="Nagai Y."/>
            <person name="Toyoda A."/>
            <person name="Suzuki Y."/>
            <person name="Arimoto A."/>
            <person name="Ishii H."/>
            <person name="Satoh N."/>
            <person name="Nishiyama T."/>
            <person name="Hasebe M."/>
            <person name="Maruyama T."/>
            <person name="Minagawa J."/>
            <person name="Obokata J."/>
            <person name="Shigenobu S."/>
        </authorList>
    </citation>
    <scope>NUCLEOTIDE SEQUENCE [LARGE SCALE GENOMIC DNA]</scope>
</reference>
<feature type="compositionally biased region" description="Polar residues" evidence="1">
    <location>
        <begin position="42"/>
        <end position="51"/>
    </location>
</feature>
<evidence type="ECO:0000313" key="3">
    <source>
        <dbReference type="Proteomes" id="UP000735302"/>
    </source>
</evidence>
<keyword evidence="3" id="KW-1185">Reference proteome</keyword>
<accession>A0AAV3ZF53</accession>
<gene>
    <name evidence="2" type="ORF">PoB_002046400</name>
</gene>
<dbReference type="EMBL" id="BLXT01002382">
    <property type="protein sequence ID" value="GFN93958.1"/>
    <property type="molecule type" value="Genomic_DNA"/>
</dbReference>
<proteinExistence type="predicted"/>
<comment type="caution">
    <text evidence="2">The sequence shown here is derived from an EMBL/GenBank/DDBJ whole genome shotgun (WGS) entry which is preliminary data.</text>
</comment>
<feature type="non-terminal residue" evidence="2">
    <location>
        <position position="57"/>
    </location>
</feature>